<dbReference type="AlphaFoldDB" id="A0A4Q5J286"/>
<dbReference type="SUPFAM" id="SSF142906">
    <property type="entry name" value="YjbR-like"/>
    <property type="match status" value="1"/>
</dbReference>
<dbReference type="InterPro" id="IPR058532">
    <property type="entry name" value="YjbR/MT2646/Rv2570-like"/>
</dbReference>
<gene>
    <name evidence="1" type="ORF">ETU37_13580</name>
</gene>
<dbReference type="Proteomes" id="UP000291189">
    <property type="component" value="Unassembled WGS sequence"/>
</dbReference>
<keyword evidence="2" id="KW-1185">Reference proteome</keyword>
<sequence length="136" mass="15037">MTTWDELEQVVLAWPETTSTPSYGGFPALRVNKKLFARLRGEMADDVDDLTGAPYGEVLMVGVGDLGEKAALLADDPEQFFTVPHYDGYPGVLVRLARADDAVVRELLLDSWWRTAPKRAQKAYEEQFGPLPSPPG</sequence>
<dbReference type="RefSeq" id="WP_129987864.1">
    <property type="nucleotide sequence ID" value="NZ_SDPU01000023.1"/>
</dbReference>
<accession>A0A4Q5J286</accession>
<keyword evidence="1" id="KW-0238">DNA-binding</keyword>
<reference evidence="1 2" key="1">
    <citation type="submission" date="2019-01" db="EMBL/GenBank/DDBJ databases">
        <title>Nocardioides guangzhouensis sp. nov., an actinobacterium isolated from soil.</title>
        <authorList>
            <person name="Fu Y."/>
            <person name="Cai Y."/>
            <person name="Lin Z."/>
            <person name="Chen P."/>
        </authorList>
    </citation>
    <scope>NUCLEOTIDE SEQUENCE [LARGE SCALE GENOMIC DNA]</scope>
    <source>
        <strain evidence="1 2">NBRC 105384</strain>
    </source>
</reference>
<organism evidence="1 2">
    <name type="scientific">Nocardioides iriomotensis</name>
    <dbReference type="NCBI Taxonomy" id="715784"/>
    <lineage>
        <taxon>Bacteria</taxon>
        <taxon>Bacillati</taxon>
        <taxon>Actinomycetota</taxon>
        <taxon>Actinomycetes</taxon>
        <taxon>Propionibacteriales</taxon>
        <taxon>Nocardioidaceae</taxon>
        <taxon>Nocardioides</taxon>
    </lineage>
</organism>
<dbReference type="Pfam" id="PF04237">
    <property type="entry name" value="YjbR"/>
    <property type="match status" value="1"/>
</dbReference>
<dbReference type="EMBL" id="SDPU01000023">
    <property type="protein sequence ID" value="RYU11589.1"/>
    <property type="molecule type" value="Genomic_DNA"/>
</dbReference>
<evidence type="ECO:0000313" key="1">
    <source>
        <dbReference type="EMBL" id="RYU11589.1"/>
    </source>
</evidence>
<dbReference type="OrthoDB" id="954305at2"/>
<protein>
    <submittedName>
        <fullName evidence="1">MmcQ/YjbR family DNA-binding protein</fullName>
    </submittedName>
</protein>
<dbReference type="InterPro" id="IPR038056">
    <property type="entry name" value="YjbR-like_sf"/>
</dbReference>
<name>A0A4Q5J286_9ACTN</name>
<comment type="caution">
    <text evidence="1">The sequence shown here is derived from an EMBL/GenBank/DDBJ whole genome shotgun (WGS) entry which is preliminary data.</text>
</comment>
<dbReference type="GO" id="GO:0003677">
    <property type="term" value="F:DNA binding"/>
    <property type="evidence" value="ECO:0007669"/>
    <property type="project" value="UniProtKB-KW"/>
</dbReference>
<evidence type="ECO:0000313" key="2">
    <source>
        <dbReference type="Proteomes" id="UP000291189"/>
    </source>
</evidence>
<proteinExistence type="predicted"/>